<dbReference type="CDD" id="cd12254">
    <property type="entry name" value="RRM_hnRNPH_ESRPs_RBM12_like"/>
    <property type="match status" value="1"/>
</dbReference>
<evidence type="ECO:0000256" key="2">
    <source>
        <dbReference type="ARBA" id="ARBA00022884"/>
    </source>
</evidence>
<dbReference type="Gene3D" id="3.30.70.330">
    <property type="match status" value="1"/>
</dbReference>
<keyword evidence="2" id="KW-0694">RNA-binding</keyword>
<dbReference type="Pfam" id="PF00076">
    <property type="entry name" value="RRM_1"/>
    <property type="match status" value="1"/>
</dbReference>
<dbReference type="GO" id="GO:0003723">
    <property type="term" value="F:RNA binding"/>
    <property type="evidence" value="ECO:0007669"/>
    <property type="project" value="UniProtKB-KW"/>
</dbReference>
<dbReference type="EMBL" id="CAADRP010001641">
    <property type="protein sequence ID" value="VFU46436.1"/>
    <property type="molecule type" value="Genomic_DNA"/>
</dbReference>
<dbReference type="InterPro" id="IPR035979">
    <property type="entry name" value="RBD_domain_sf"/>
</dbReference>
<proteinExistence type="predicted"/>
<dbReference type="PANTHER" id="PTHR13976">
    <property type="entry name" value="HETEROGENEOUS NUCLEAR RIBONUCLEOPROTEIN-RELATED"/>
    <property type="match status" value="1"/>
</dbReference>
<dbReference type="InterPro" id="IPR000504">
    <property type="entry name" value="RRM_dom"/>
</dbReference>
<feature type="domain" description="RRM" evidence="3">
    <location>
        <begin position="77"/>
        <end position="135"/>
    </location>
</feature>
<dbReference type="SUPFAM" id="SSF54928">
    <property type="entry name" value="RNA-binding domain, RBD"/>
    <property type="match status" value="1"/>
</dbReference>
<dbReference type="InterPro" id="IPR050666">
    <property type="entry name" value="ESRP"/>
</dbReference>
<reference evidence="4" key="1">
    <citation type="submission" date="2019-03" db="EMBL/GenBank/DDBJ databases">
        <authorList>
            <person name="Mank J."/>
            <person name="Almeida P."/>
        </authorList>
    </citation>
    <scope>NUCLEOTIDE SEQUENCE</scope>
    <source>
        <strain evidence="4">78183</strain>
    </source>
</reference>
<evidence type="ECO:0000256" key="1">
    <source>
        <dbReference type="ARBA" id="ARBA00022737"/>
    </source>
</evidence>
<dbReference type="AlphaFoldDB" id="A0A6N2LYX1"/>
<accession>A0A6N2LYX1</accession>
<keyword evidence="1" id="KW-0677">Repeat</keyword>
<sequence>MYGSRGMGGVKYGAFCLRVKGNVGKRGVSDGYEVGSKRQRMMESNPYFAVSSGASGFQPYGYGGGFQPHLSCGSSEGLPFNCSDVEILKFFAGLDIVDVLLVNKSGRFTGEAFVVFAGPMQVEFALQRDRQNMGRRYVEVFRCKRQDYYNAVAAEVNYEGIYDNDYHGSPLI</sequence>
<evidence type="ECO:0000259" key="3">
    <source>
        <dbReference type="Pfam" id="PF00076"/>
    </source>
</evidence>
<gene>
    <name evidence="4" type="ORF">SVIM_LOCUS294301</name>
</gene>
<protein>
    <recommendedName>
        <fullName evidence="3">RRM domain-containing protein</fullName>
    </recommendedName>
</protein>
<evidence type="ECO:0000313" key="4">
    <source>
        <dbReference type="EMBL" id="VFU46436.1"/>
    </source>
</evidence>
<name>A0A6N2LYX1_SALVM</name>
<dbReference type="InterPro" id="IPR012677">
    <property type="entry name" value="Nucleotide-bd_a/b_plait_sf"/>
</dbReference>
<organism evidence="4">
    <name type="scientific">Salix viminalis</name>
    <name type="common">Common osier</name>
    <name type="synonym">Basket willow</name>
    <dbReference type="NCBI Taxonomy" id="40686"/>
    <lineage>
        <taxon>Eukaryota</taxon>
        <taxon>Viridiplantae</taxon>
        <taxon>Streptophyta</taxon>
        <taxon>Embryophyta</taxon>
        <taxon>Tracheophyta</taxon>
        <taxon>Spermatophyta</taxon>
        <taxon>Magnoliopsida</taxon>
        <taxon>eudicotyledons</taxon>
        <taxon>Gunneridae</taxon>
        <taxon>Pentapetalae</taxon>
        <taxon>rosids</taxon>
        <taxon>fabids</taxon>
        <taxon>Malpighiales</taxon>
        <taxon>Salicaceae</taxon>
        <taxon>Saliceae</taxon>
        <taxon>Salix</taxon>
    </lineage>
</organism>